<keyword evidence="3" id="KW-1185">Reference proteome</keyword>
<dbReference type="Pfam" id="PF00583">
    <property type="entry name" value="Acetyltransf_1"/>
    <property type="match status" value="1"/>
</dbReference>
<reference evidence="2 3" key="1">
    <citation type="submission" date="2019-04" db="EMBL/GenBank/DDBJ databases">
        <title>Streptomyces piniterrae sp. nov., a heliquinomycin-producing actinomycete isolated from rhizosphere soil of Pinus yunnanensis.</title>
        <authorList>
            <person name="Zhuang X."/>
            <person name="Zhao J."/>
        </authorList>
    </citation>
    <scope>NUCLEOTIDE SEQUENCE [LARGE SCALE GENOMIC DNA]</scope>
    <source>
        <strain evidence="3">jys28</strain>
    </source>
</reference>
<dbReference type="SUPFAM" id="SSF55729">
    <property type="entry name" value="Acyl-CoA N-acyltransferases (Nat)"/>
    <property type="match status" value="1"/>
</dbReference>
<organism evidence="2 3">
    <name type="scientific">Streptomyces piniterrae</name>
    <dbReference type="NCBI Taxonomy" id="2571125"/>
    <lineage>
        <taxon>Bacteria</taxon>
        <taxon>Bacillati</taxon>
        <taxon>Actinomycetota</taxon>
        <taxon>Actinomycetes</taxon>
        <taxon>Kitasatosporales</taxon>
        <taxon>Streptomycetaceae</taxon>
        <taxon>Streptomyces</taxon>
    </lineage>
</organism>
<sequence length="177" mass="19802">MRDAPIIRSAAAGEANVIASMRSEAARWLHSKGIDQWQYPANLEKIFRDINCGTAYVLLDAADYLGTITLDENADPEFWVPDDEPNDALYAHRVITRPACRGLSLGALMLDWASQKAEEAGKRWLRVDAWKTNSDLGRYYEAQGFTRVRTVDLPHRRSGALYQRRAGATNSSGRSDS</sequence>
<evidence type="ECO:0000313" key="3">
    <source>
        <dbReference type="Proteomes" id="UP000308697"/>
    </source>
</evidence>
<dbReference type="InterPro" id="IPR016181">
    <property type="entry name" value="Acyl_CoA_acyltransferase"/>
</dbReference>
<dbReference type="GO" id="GO:0016747">
    <property type="term" value="F:acyltransferase activity, transferring groups other than amino-acyl groups"/>
    <property type="evidence" value="ECO:0007669"/>
    <property type="project" value="InterPro"/>
</dbReference>
<dbReference type="OrthoDB" id="4095657at2"/>
<protein>
    <submittedName>
        <fullName evidence="2">GNAT family N-acetyltransferase</fullName>
    </submittedName>
</protein>
<dbReference type="Proteomes" id="UP000308697">
    <property type="component" value="Unassembled WGS sequence"/>
</dbReference>
<dbReference type="InterPro" id="IPR000182">
    <property type="entry name" value="GNAT_dom"/>
</dbReference>
<feature type="domain" description="N-acetyltransferase" evidence="1">
    <location>
        <begin position="5"/>
        <end position="167"/>
    </location>
</feature>
<name>A0A4U0MUC7_9ACTN</name>
<evidence type="ECO:0000259" key="1">
    <source>
        <dbReference type="PROSITE" id="PS51186"/>
    </source>
</evidence>
<dbReference type="Gene3D" id="3.40.630.30">
    <property type="match status" value="1"/>
</dbReference>
<dbReference type="EMBL" id="SUMB01000012">
    <property type="protein sequence ID" value="TJZ44600.1"/>
    <property type="molecule type" value="Genomic_DNA"/>
</dbReference>
<gene>
    <name evidence="2" type="ORF">FCH28_30220</name>
</gene>
<comment type="caution">
    <text evidence="2">The sequence shown here is derived from an EMBL/GenBank/DDBJ whole genome shotgun (WGS) entry which is preliminary data.</text>
</comment>
<keyword evidence="2" id="KW-0808">Transferase</keyword>
<dbReference type="AlphaFoldDB" id="A0A4U0MUC7"/>
<accession>A0A4U0MUC7</accession>
<dbReference type="RefSeq" id="WP_136743359.1">
    <property type="nucleotide sequence ID" value="NZ_SUMB01000012.1"/>
</dbReference>
<dbReference type="PROSITE" id="PS51186">
    <property type="entry name" value="GNAT"/>
    <property type="match status" value="1"/>
</dbReference>
<evidence type="ECO:0000313" key="2">
    <source>
        <dbReference type="EMBL" id="TJZ44600.1"/>
    </source>
</evidence>
<proteinExistence type="predicted"/>